<dbReference type="Gene3D" id="3.40.50.10420">
    <property type="entry name" value="NagB/RpiA/CoA transferase-like"/>
    <property type="match status" value="1"/>
</dbReference>
<dbReference type="Proteomes" id="UP000504756">
    <property type="component" value="Unassembled WGS sequence"/>
</dbReference>
<evidence type="ECO:0000256" key="3">
    <source>
        <dbReference type="ARBA" id="ARBA00022840"/>
    </source>
</evidence>
<dbReference type="Proteomes" id="UP001157396">
    <property type="component" value="Unassembled WGS sequence"/>
</dbReference>
<dbReference type="GO" id="GO:0046872">
    <property type="term" value="F:metal ion binding"/>
    <property type="evidence" value="ECO:0007669"/>
    <property type="project" value="UniProtKB-KW"/>
</dbReference>
<accession>A0A1I4GBE5</accession>
<dbReference type="AlphaFoldDB" id="A0A1I4GBE5"/>
<dbReference type="RefSeq" id="WP_003133643.1">
    <property type="nucleotide sequence ID" value="NZ_AP026069.1"/>
</dbReference>
<dbReference type="InterPro" id="IPR024185">
    <property type="entry name" value="FTHF_cligase-like_sf"/>
</dbReference>
<feature type="binding site" evidence="4">
    <location>
        <position position="50"/>
    </location>
    <ligand>
        <name>substrate</name>
    </ligand>
</feature>
<dbReference type="GO" id="GO:0035999">
    <property type="term" value="P:tetrahydrofolate interconversion"/>
    <property type="evidence" value="ECO:0007669"/>
    <property type="project" value="TreeGrafter"/>
</dbReference>
<evidence type="ECO:0000256" key="2">
    <source>
        <dbReference type="ARBA" id="ARBA00022741"/>
    </source>
</evidence>
<dbReference type="PIRSF" id="PIRSF006806">
    <property type="entry name" value="FTHF_cligase"/>
    <property type="match status" value="1"/>
</dbReference>
<keyword evidence="3 4" id="KW-0067">ATP-binding</keyword>
<comment type="catalytic activity">
    <reaction evidence="5">
        <text>(6S)-5-formyl-5,6,7,8-tetrahydrofolate + ATP = (6R)-5,10-methenyltetrahydrofolate + ADP + phosphate</text>
        <dbReference type="Rhea" id="RHEA:10488"/>
        <dbReference type="ChEBI" id="CHEBI:30616"/>
        <dbReference type="ChEBI" id="CHEBI:43474"/>
        <dbReference type="ChEBI" id="CHEBI:57455"/>
        <dbReference type="ChEBI" id="CHEBI:57457"/>
        <dbReference type="ChEBI" id="CHEBI:456216"/>
        <dbReference type="EC" id="6.3.3.2"/>
    </reaction>
</comment>
<comment type="cofactor">
    <cofactor evidence="5">
        <name>Mg(2+)</name>
        <dbReference type="ChEBI" id="CHEBI:18420"/>
    </cofactor>
</comment>
<evidence type="ECO:0000256" key="1">
    <source>
        <dbReference type="ARBA" id="ARBA00010638"/>
    </source>
</evidence>
<dbReference type="GeneID" id="61073150"/>
<organism evidence="8 9">
    <name type="scientific">Lactococcus garvieae</name>
    <dbReference type="NCBI Taxonomy" id="1363"/>
    <lineage>
        <taxon>Bacteria</taxon>
        <taxon>Bacillati</taxon>
        <taxon>Bacillota</taxon>
        <taxon>Bacilli</taxon>
        <taxon>Lactobacillales</taxon>
        <taxon>Streptococcaceae</taxon>
        <taxon>Lactococcus</taxon>
    </lineage>
</organism>
<feature type="binding site" evidence="4">
    <location>
        <begin position="124"/>
        <end position="132"/>
    </location>
    <ligand>
        <name>ATP</name>
        <dbReference type="ChEBI" id="CHEBI:30616"/>
    </ligand>
</feature>
<gene>
    <name evidence="6" type="primary">ybhA</name>
    <name evidence="6" type="ORF">ikelab_05280</name>
    <name evidence="7" type="ORF">QHR29_04710</name>
    <name evidence="8" type="ORF">SAMN05216438_103189</name>
</gene>
<proteinExistence type="inferred from homology"/>
<dbReference type="GO" id="GO:0009396">
    <property type="term" value="P:folic acid-containing compound biosynthetic process"/>
    <property type="evidence" value="ECO:0007669"/>
    <property type="project" value="TreeGrafter"/>
</dbReference>
<evidence type="ECO:0000256" key="4">
    <source>
        <dbReference type="PIRSR" id="PIRSR006806-1"/>
    </source>
</evidence>
<sequence length="172" mass="20208">MEKKALIRKEMINLLKSFDFADKSHQSQKIITKLLESEQWKSAKTVALYMPQEFEFDLHPLFEQDDKQIVIPKTLADRHMIFVKYDKNDLERTKFGILEPKSKNEVVPDLILVPGLAWNKEGYRIGFGAGYYDRYLTSFSGQTVSLCYDFQHKDFHPEPHDISIGEIFTYEH</sequence>
<dbReference type="EMBL" id="JARYTV010000003">
    <property type="protein sequence ID" value="MDH7959762.1"/>
    <property type="molecule type" value="Genomic_DNA"/>
</dbReference>
<dbReference type="GO" id="GO:0005524">
    <property type="term" value="F:ATP binding"/>
    <property type="evidence" value="ECO:0007669"/>
    <property type="project" value="UniProtKB-KW"/>
</dbReference>
<keyword evidence="5" id="KW-0460">Magnesium</keyword>
<dbReference type="GO" id="GO:0030272">
    <property type="term" value="F:5-formyltetrahydrofolate cyclo-ligase activity"/>
    <property type="evidence" value="ECO:0007669"/>
    <property type="project" value="UniProtKB-EC"/>
</dbReference>
<evidence type="ECO:0000313" key="8">
    <source>
        <dbReference type="EMBL" id="SFL27345.1"/>
    </source>
</evidence>
<reference evidence="6 10" key="2">
    <citation type="submission" date="2020-06" db="EMBL/GenBank/DDBJ databases">
        <title>Draft genome sequence of Lactic acid bacteria from Okinawan-style tofu.</title>
        <authorList>
            <person name="Takara I."/>
            <person name="Ikematsu S."/>
        </authorList>
    </citation>
    <scope>NUCLEOTIDE SEQUENCE [LARGE SCALE GENOMIC DNA]</scope>
    <source>
        <strain evidence="10">lg38</strain>
        <strain evidence="6">Lg38</strain>
    </source>
</reference>
<evidence type="ECO:0000256" key="5">
    <source>
        <dbReference type="RuleBase" id="RU361279"/>
    </source>
</evidence>
<comment type="similarity">
    <text evidence="1 5">Belongs to the 5-formyltetrahydrofolate cyclo-ligase family.</text>
</comment>
<evidence type="ECO:0000313" key="7">
    <source>
        <dbReference type="EMBL" id="MDH7959762.1"/>
    </source>
</evidence>
<dbReference type="Pfam" id="PF01812">
    <property type="entry name" value="5-FTHF_cyc-lig"/>
    <property type="match status" value="1"/>
</dbReference>
<name>A0A1I4GBE5_9LACT</name>
<evidence type="ECO:0000313" key="9">
    <source>
        <dbReference type="Proteomes" id="UP000181969"/>
    </source>
</evidence>
<dbReference type="PANTHER" id="PTHR23407">
    <property type="entry name" value="ATPASE INHIBITOR/5-FORMYLTETRAHYDROFOLATE CYCLO-LIGASE"/>
    <property type="match status" value="1"/>
</dbReference>
<dbReference type="InterPro" id="IPR037171">
    <property type="entry name" value="NagB/RpiA_transferase-like"/>
</dbReference>
<dbReference type="EMBL" id="FOTJ01000003">
    <property type="protein sequence ID" value="SFL27345.1"/>
    <property type="molecule type" value="Genomic_DNA"/>
</dbReference>
<dbReference type="EC" id="6.3.3.2" evidence="5"/>
<dbReference type="NCBIfam" id="TIGR02727">
    <property type="entry name" value="MTHFS_bact"/>
    <property type="match status" value="1"/>
</dbReference>
<keyword evidence="5" id="KW-0479">Metal-binding</keyword>
<dbReference type="EMBL" id="BLXU01000002">
    <property type="protein sequence ID" value="GFO51253.1"/>
    <property type="molecule type" value="Genomic_DNA"/>
</dbReference>
<dbReference type="Proteomes" id="UP000181969">
    <property type="component" value="Unassembled WGS sequence"/>
</dbReference>
<feature type="binding site" evidence="4">
    <location>
        <begin position="4"/>
        <end position="8"/>
    </location>
    <ligand>
        <name>ATP</name>
        <dbReference type="ChEBI" id="CHEBI:30616"/>
    </ligand>
</feature>
<dbReference type="InterPro" id="IPR002698">
    <property type="entry name" value="FTHF_cligase"/>
</dbReference>
<dbReference type="PANTHER" id="PTHR23407:SF1">
    <property type="entry name" value="5-FORMYLTETRAHYDROFOLATE CYCLO-LIGASE"/>
    <property type="match status" value="1"/>
</dbReference>
<evidence type="ECO:0000313" key="6">
    <source>
        <dbReference type="EMBL" id="GFO51253.1"/>
    </source>
</evidence>
<dbReference type="SUPFAM" id="SSF100950">
    <property type="entry name" value="NagB/RpiA/CoA transferase-like"/>
    <property type="match status" value="1"/>
</dbReference>
<reference evidence="7" key="3">
    <citation type="submission" date="2023-04" db="EMBL/GenBank/DDBJ databases">
        <title>Genomic analysis of Lactococcus garvieae isolates.</title>
        <authorList>
            <person name="Zhanghang C."/>
        </authorList>
    </citation>
    <scope>NUCLEOTIDE SEQUENCE</scope>
    <source>
        <strain evidence="7">ZB-1</strain>
    </source>
</reference>
<reference evidence="8 9" key="1">
    <citation type="submission" date="2016-10" db="EMBL/GenBank/DDBJ databases">
        <authorList>
            <person name="de Groot N.N."/>
        </authorList>
    </citation>
    <scope>NUCLEOTIDE SEQUENCE [LARGE SCALE GENOMIC DNA]</scope>
    <source>
        <strain evidence="8 9">M79</strain>
    </source>
</reference>
<evidence type="ECO:0000313" key="10">
    <source>
        <dbReference type="Proteomes" id="UP000504756"/>
    </source>
</evidence>
<keyword evidence="2 4" id="KW-0547">Nucleotide-binding</keyword>
<dbReference type="OrthoDB" id="9801938at2"/>
<keyword evidence="8" id="KW-0436">Ligase</keyword>
<protein>
    <recommendedName>
        <fullName evidence="5">5-formyltetrahydrofolate cyclo-ligase</fullName>
        <ecNumber evidence="5">6.3.3.2</ecNumber>
    </recommendedName>
</protein>
<feature type="binding site" evidence="4">
    <location>
        <position position="55"/>
    </location>
    <ligand>
        <name>substrate</name>
    </ligand>
</feature>